<proteinExistence type="predicted"/>
<dbReference type="InterPro" id="IPR036291">
    <property type="entry name" value="NAD(P)-bd_dom_sf"/>
</dbReference>
<gene>
    <name evidence="5" type="ORF">ABZ071_15145</name>
</gene>
<feature type="domain" description="Gfo/Idh/MocA-like oxidoreductase N-terminal" evidence="4">
    <location>
        <begin position="268"/>
        <end position="378"/>
    </location>
</feature>
<dbReference type="InterPro" id="IPR036237">
    <property type="entry name" value="Xyl_isomerase-like_sf"/>
</dbReference>
<reference evidence="5 6" key="1">
    <citation type="submission" date="2024-06" db="EMBL/GenBank/DDBJ databases">
        <title>The Natural Products Discovery Center: Release of the First 8490 Sequenced Strains for Exploring Actinobacteria Biosynthetic Diversity.</title>
        <authorList>
            <person name="Kalkreuter E."/>
            <person name="Kautsar S.A."/>
            <person name="Yang D."/>
            <person name="Bader C.D."/>
            <person name="Teijaro C.N."/>
            <person name="Fluegel L."/>
            <person name="Davis C.M."/>
            <person name="Simpson J.R."/>
            <person name="Lauterbach L."/>
            <person name="Steele A.D."/>
            <person name="Gui C."/>
            <person name="Meng S."/>
            <person name="Li G."/>
            <person name="Viehrig K."/>
            <person name="Ye F."/>
            <person name="Su P."/>
            <person name="Kiefer A.F."/>
            <person name="Nichols A."/>
            <person name="Cepeda A.J."/>
            <person name="Yan W."/>
            <person name="Fan B."/>
            <person name="Jiang Y."/>
            <person name="Adhikari A."/>
            <person name="Zheng C.-J."/>
            <person name="Schuster L."/>
            <person name="Cowan T.M."/>
            <person name="Smanski M.J."/>
            <person name="Chevrette M.G."/>
            <person name="De Carvalho L.P.S."/>
            <person name="Shen B."/>
        </authorList>
    </citation>
    <scope>NUCLEOTIDE SEQUENCE [LARGE SCALE GENOMIC DNA]</scope>
    <source>
        <strain evidence="5 6">NPDC006286</strain>
    </source>
</reference>
<evidence type="ECO:0000259" key="3">
    <source>
        <dbReference type="Pfam" id="PF01261"/>
    </source>
</evidence>
<dbReference type="Pfam" id="PF01408">
    <property type="entry name" value="GFO_IDH_MocA"/>
    <property type="match status" value="1"/>
</dbReference>
<evidence type="ECO:0000259" key="4">
    <source>
        <dbReference type="Pfam" id="PF01408"/>
    </source>
</evidence>
<keyword evidence="1" id="KW-0560">Oxidoreductase</keyword>
<evidence type="ECO:0000256" key="2">
    <source>
        <dbReference type="SAM" id="MobiDB-lite"/>
    </source>
</evidence>
<dbReference type="Proteomes" id="UP001550348">
    <property type="component" value="Unassembled WGS sequence"/>
</dbReference>
<dbReference type="Gene3D" id="3.40.50.720">
    <property type="entry name" value="NAD(P)-binding Rossmann-like Domain"/>
    <property type="match status" value="1"/>
</dbReference>
<name>A0ABV2VKB5_9ACTN</name>
<feature type="region of interest" description="Disordered" evidence="2">
    <location>
        <begin position="192"/>
        <end position="265"/>
    </location>
</feature>
<evidence type="ECO:0000256" key="1">
    <source>
        <dbReference type="ARBA" id="ARBA00023002"/>
    </source>
</evidence>
<dbReference type="InterPro" id="IPR000683">
    <property type="entry name" value="Gfo/Idh/MocA-like_OxRdtase_N"/>
</dbReference>
<protein>
    <submittedName>
        <fullName evidence="5">Gfo/Idh/MocA family oxidoreductase</fullName>
    </submittedName>
</protein>
<organism evidence="5 6">
    <name type="scientific">Micromonospora fulviviridis</name>
    <dbReference type="NCBI Taxonomy" id="47860"/>
    <lineage>
        <taxon>Bacteria</taxon>
        <taxon>Bacillati</taxon>
        <taxon>Actinomycetota</taxon>
        <taxon>Actinomycetes</taxon>
        <taxon>Micromonosporales</taxon>
        <taxon>Micromonosporaceae</taxon>
        <taxon>Micromonospora</taxon>
    </lineage>
</organism>
<dbReference type="SUPFAM" id="SSF51658">
    <property type="entry name" value="Xylose isomerase-like"/>
    <property type="match status" value="1"/>
</dbReference>
<evidence type="ECO:0000313" key="5">
    <source>
        <dbReference type="EMBL" id="MEU0153229.1"/>
    </source>
</evidence>
<dbReference type="Pfam" id="PF01261">
    <property type="entry name" value="AP_endonuc_2"/>
    <property type="match status" value="1"/>
</dbReference>
<evidence type="ECO:0000313" key="6">
    <source>
        <dbReference type="Proteomes" id="UP001550348"/>
    </source>
</evidence>
<comment type="caution">
    <text evidence="5">The sequence shown here is derived from an EMBL/GenBank/DDBJ whole genome shotgun (WGS) entry which is preliminary data.</text>
</comment>
<sequence>MDSGPIGYLGTGETLARRLGTTGIGLAGGWVDLRFADPAGFAADLVQLDAALDVFTAAPAGDPRFAPRPTLACPGNPGRMARPGTPTDLASALPAAAWPDFAARVQQAADRCRDRGLEPVFHYHLGTDVETEAEADRLLELTDIAICLDTGHLALAGGDPVAAVHRWAGRIGQVHLKDADLAAHARVRAAGGGLGRGRRRRLLRAGPRRRRPGRSARRPRRDRLHRLAGHRAGRPGGRPGPRPDPRRPARQPAVDRGGAGMTEPGKRIRIAVAGLGTIARAVHLPLLQRRGDLFEIVALADLSPSRVTELGERYGVEPARRYTDATRMVSDGGCDGVLLATSGSHGELAALALRAGLPVLCEKPLAYTLAETDRLGELGAGGAGLMVGYMKQYDPAVAEAARLLTELGGAERVHAVEVTVLHAGGDRQLRFANLPPAAGDVPAEEVARLSAADGRLLDAAVGTDPGARTLYQILINSISHDLSLLRLFTGAPATVEQVATWSLASGGPAEPSVEISGRLPGGARYGIRWLNLPDYPAYRETVALHHARGSLELVFPSPYLLNAPTTLTVVDEHGGGERRAAYRSVTEAFEQELVAFHAMVTAGAAPLTGIAEGAADVRTSQQVVRRYGELTGAAIGGEAAS</sequence>
<dbReference type="PANTHER" id="PTHR43818">
    <property type="entry name" value="BCDNA.GH03377"/>
    <property type="match status" value="1"/>
</dbReference>
<feature type="compositionally biased region" description="Basic residues" evidence="2">
    <location>
        <begin position="196"/>
        <end position="233"/>
    </location>
</feature>
<feature type="domain" description="Xylose isomerase-like TIM barrel" evidence="3">
    <location>
        <begin position="91"/>
        <end position="187"/>
    </location>
</feature>
<dbReference type="SUPFAM" id="SSF51735">
    <property type="entry name" value="NAD(P)-binding Rossmann-fold domains"/>
    <property type="match status" value="1"/>
</dbReference>
<dbReference type="InterPro" id="IPR013022">
    <property type="entry name" value="Xyl_isomerase-like_TIM-brl"/>
</dbReference>
<dbReference type="Gene3D" id="3.20.20.150">
    <property type="entry name" value="Divalent-metal-dependent TIM barrel enzymes"/>
    <property type="match status" value="1"/>
</dbReference>
<dbReference type="InterPro" id="IPR050463">
    <property type="entry name" value="Gfo/Idh/MocA_oxidrdct_glycsds"/>
</dbReference>
<dbReference type="RefSeq" id="WP_355665064.1">
    <property type="nucleotide sequence ID" value="NZ_JBEXRX010000037.1"/>
</dbReference>
<dbReference type="Gene3D" id="3.30.360.10">
    <property type="entry name" value="Dihydrodipicolinate Reductase, domain 2"/>
    <property type="match status" value="1"/>
</dbReference>
<dbReference type="EMBL" id="JBEXRX010000037">
    <property type="protein sequence ID" value="MEU0153229.1"/>
    <property type="molecule type" value="Genomic_DNA"/>
</dbReference>
<dbReference type="PANTHER" id="PTHR43818:SF11">
    <property type="entry name" value="BCDNA.GH03377"/>
    <property type="match status" value="1"/>
</dbReference>
<accession>A0ABV2VKB5</accession>
<keyword evidence="6" id="KW-1185">Reference proteome</keyword>